<feature type="domain" description="T6SS immunity protein Tdi1 C-terminal" evidence="1">
    <location>
        <begin position="88"/>
        <end position="146"/>
    </location>
</feature>
<dbReference type="EMBL" id="CP133148">
    <property type="protein sequence ID" value="WVT02035.1"/>
    <property type="molecule type" value="Genomic_DNA"/>
</dbReference>
<reference evidence="2" key="1">
    <citation type="submission" date="2023-08" db="EMBL/GenBank/DDBJ databases">
        <title>Complete genome sequence of Sinorhizobium chiapanecum ITTG S70 isolated from Acaciella angustissima nodules in Chiapas-Mexico.</title>
        <authorList>
            <person name="Rincon-Rosales R."/>
            <person name="Rogel M.A."/>
            <person name="Rincon-Medina C.I."/>
            <person name="Guerrero G."/>
            <person name="Manzano-Gomez L.A."/>
            <person name="Lopez-Lopez A."/>
            <person name="Rincon Molina F.A."/>
            <person name="Martinez-Romero E."/>
        </authorList>
    </citation>
    <scope>NUCLEOTIDE SEQUENCE</scope>
    <source>
        <strain evidence="2">ITTG S70</strain>
    </source>
</reference>
<accession>A0ABZ2B7A7</accession>
<evidence type="ECO:0000313" key="2">
    <source>
        <dbReference type="EMBL" id="WVT02035.1"/>
    </source>
</evidence>
<evidence type="ECO:0000313" key="3">
    <source>
        <dbReference type="Proteomes" id="UP001432360"/>
    </source>
</evidence>
<proteinExistence type="predicted"/>
<sequence length="166" mass="18329">MLAAKLPARHHWQMQQNYSDFLAVEITAVQLDAWADLLPVPCRVLGSNLFGDVFLADAGGAIHMLEVAAASIAEIAASEEEFHQRCVDDADGWLLRPLVDRCRSAGMVLSSTQCYAFTTLPLFGGEYKVDNIWICAWTEWLSFTATIYAQTKDLPDGSTVAIKFVD</sequence>
<dbReference type="Pfam" id="PF08906">
    <property type="entry name" value="T6SS_Tdi1_C"/>
    <property type="match status" value="1"/>
</dbReference>
<keyword evidence="3" id="KW-1185">Reference proteome</keyword>
<name>A0ABZ2B7A7_9HYPH</name>
<dbReference type="InterPro" id="IPR015002">
    <property type="entry name" value="T6SS_Tdi1_C"/>
</dbReference>
<dbReference type="RefSeq" id="WP_331371321.1">
    <property type="nucleotide sequence ID" value="NZ_CP133148.1"/>
</dbReference>
<organism evidence="2 3">
    <name type="scientific">Sinorhizobium chiapasense</name>
    <dbReference type="NCBI Taxonomy" id="501572"/>
    <lineage>
        <taxon>Bacteria</taxon>
        <taxon>Pseudomonadati</taxon>
        <taxon>Pseudomonadota</taxon>
        <taxon>Alphaproteobacteria</taxon>
        <taxon>Hyphomicrobiales</taxon>
        <taxon>Rhizobiaceae</taxon>
        <taxon>Sinorhizobium/Ensifer group</taxon>
        <taxon>Sinorhizobium</taxon>
    </lineage>
</organism>
<protein>
    <submittedName>
        <fullName evidence="2">DUF1851 domain-containing protein</fullName>
    </submittedName>
</protein>
<gene>
    <name evidence="2" type="ORF">RB548_10815</name>
</gene>
<dbReference type="Proteomes" id="UP001432360">
    <property type="component" value="Chromosome"/>
</dbReference>
<evidence type="ECO:0000259" key="1">
    <source>
        <dbReference type="Pfam" id="PF08906"/>
    </source>
</evidence>